<sequence>MPLSPGRAYPEQNFQMQHRIDDCLFENNQGGGVRVLSVGEMGPDFVLANTRLLNNGLALLNLTGPPGIFLRLANTPRLAVANCLVRWQAGHAIQAHLTADQVTKGTRGNITNNVLVRNHLGGVLWLTGNHFNTVNVSNNYLAHNDCGRRDVIRVAGLLVHPFGDNTVYDNRGNLILNSTAAAEGLTQGSVYRRNGFQANQALDHRRRATVFCSNARQIFEDNYFRNPANLYELWMGNQTLLK</sequence>
<dbReference type="AlphaFoldDB" id="A0A448XPI7"/>
<reference evidence="2" key="1">
    <citation type="submission" date="2018-11" db="EMBL/GenBank/DDBJ databases">
        <authorList>
            <consortium name="Pathogen Informatics"/>
        </authorList>
    </citation>
    <scope>NUCLEOTIDE SEQUENCE</scope>
</reference>
<accession>A0A448XPI7</accession>
<organism evidence="2 3">
    <name type="scientific">Protopolystoma xenopodis</name>
    <dbReference type="NCBI Taxonomy" id="117903"/>
    <lineage>
        <taxon>Eukaryota</taxon>
        <taxon>Metazoa</taxon>
        <taxon>Spiralia</taxon>
        <taxon>Lophotrochozoa</taxon>
        <taxon>Platyhelminthes</taxon>
        <taxon>Monogenea</taxon>
        <taxon>Polyopisthocotylea</taxon>
        <taxon>Polystomatidea</taxon>
        <taxon>Polystomatidae</taxon>
        <taxon>Protopolystoma</taxon>
    </lineage>
</organism>
<evidence type="ECO:0000313" key="3">
    <source>
        <dbReference type="Proteomes" id="UP000784294"/>
    </source>
</evidence>
<dbReference type="Pfam" id="PF13229">
    <property type="entry name" value="Beta_helix"/>
    <property type="match status" value="1"/>
</dbReference>
<evidence type="ECO:0000259" key="1">
    <source>
        <dbReference type="Pfam" id="PF13229"/>
    </source>
</evidence>
<comment type="caution">
    <text evidence="2">The sequence shown here is derived from an EMBL/GenBank/DDBJ whole genome shotgun (WGS) entry which is preliminary data.</text>
</comment>
<dbReference type="SUPFAM" id="SSF51126">
    <property type="entry name" value="Pectin lyase-like"/>
    <property type="match status" value="1"/>
</dbReference>
<protein>
    <recommendedName>
        <fullName evidence="1">Right handed beta helix domain-containing protein</fullName>
    </recommendedName>
</protein>
<name>A0A448XPI7_9PLAT</name>
<dbReference type="InterPro" id="IPR011050">
    <property type="entry name" value="Pectin_lyase_fold/virulence"/>
</dbReference>
<dbReference type="Proteomes" id="UP000784294">
    <property type="component" value="Unassembled WGS sequence"/>
</dbReference>
<keyword evidence="3" id="KW-1185">Reference proteome</keyword>
<dbReference type="InterPro" id="IPR012334">
    <property type="entry name" value="Pectin_lyas_fold"/>
</dbReference>
<proteinExistence type="predicted"/>
<dbReference type="OrthoDB" id="536948at2759"/>
<evidence type="ECO:0000313" key="2">
    <source>
        <dbReference type="EMBL" id="VEL41776.1"/>
    </source>
</evidence>
<dbReference type="Gene3D" id="2.160.20.10">
    <property type="entry name" value="Single-stranded right-handed beta-helix, Pectin lyase-like"/>
    <property type="match status" value="1"/>
</dbReference>
<dbReference type="EMBL" id="CAAALY010270953">
    <property type="protein sequence ID" value="VEL41776.1"/>
    <property type="molecule type" value="Genomic_DNA"/>
</dbReference>
<dbReference type="InterPro" id="IPR039448">
    <property type="entry name" value="Beta_helix"/>
</dbReference>
<gene>
    <name evidence="2" type="ORF">PXEA_LOCUS35216</name>
</gene>
<feature type="domain" description="Right handed beta helix" evidence="1">
    <location>
        <begin position="18"/>
        <end position="147"/>
    </location>
</feature>